<feature type="compositionally biased region" description="Polar residues" evidence="8">
    <location>
        <begin position="26"/>
        <end position="46"/>
    </location>
</feature>
<dbReference type="GeneID" id="70246638"/>
<comment type="subcellular location">
    <subcellularLocation>
        <location evidence="1">Nucleus</location>
        <location evidence="1">Nuclear pore complex</location>
    </subcellularLocation>
</comment>
<name>A0AAD4KSX7_9EURO</name>
<feature type="region of interest" description="Disordered" evidence="8">
    <location>
        <begin position="26"/>
        <end position="175"/>
    </location>
</feature>
<evidence type="ECO:0000313" key="9">
    <source>
        <dbReference type="EMBL" id="KAH8696285.1"/>
    </source>
</evidence>
<evidence type="ECO:0000256" key="2">
    <source>
        <dbReference type="ARBA" id="ARBA00022448"/>
    </source>
</evidence>
<protein>
    <recommendedName>
        <fullName evidence="11">Nucleoporin NUP49/NSP49</fullName>
    </recommendedName>
</protein>
<evidence type="ECO:0000256" key="8">
    <source>
        <dbReference type="SAM" id="MobiDB-lite"/>
    </source>
</evidence>
<keyword evidence="4" id="KW-0653">Protein transport</keyword>
<evidence type="ECO:0000256" key="5">
    <source>
        <dbReference type="ARBA" id="ARBA00023010"/>
    </source>
</evidence>
<evidence type="ECO:0000313" key="10">
    <source>
        <dbReference type="Proteomes" id="UP001201262"/>
    </source>
</evidence>
<feature type="compositionally biased region" description="Low complexity" evidence="8">
    <location>
        <begin position="111"/>
        <end position="132"/>
    </location>
</feature>
<proteinExistence type="predicted"/>
<dbReference type="PANTHER" id="PTHR13437">
    <property type="entry name" value="NUCLEOPORIN P58/P45 NUCLEOPORIN-LIKE PROTEIN 1"/>
    <property type="match status" value="1"/>
</dbReference>
<dbReference type="InterPro" id="IPR025574">
    <property type="entry name" value="Nucleoporin_FG_rpt"/>
</dbReference>
<dbReference type="AlphaFoldDB" id="A0AAD4KSX7"/>
<comment type="caution">
    <text evidence="9">The sequence shown here is derived from an EMBL/GenBank/DDBJ whole genome shotgun (WGS) entry which is preliminary data.</text>
</comment>
<dbReference type="GO" id="GO:0017056">
    <property type="term" value="F:structural constituent of nuclear pore"/>
    <property type="evidence" value="ECO:0007669"/>
    <property type="project" value="InterPro"/>
</dbReference>
<accession>A0AAD4KSX7</accession>
<dbReference type="Pfam" id="PF21121">
    <property type="entry name" value="Nup49_C"/>
    <property type="match status" value="1"/>
</dbReference>
<evidence type="ECO:0008006" key="11">
    <source>
        <dbReference type="Google" id="ProtNLM"/>
    </source>
</evidence>
<evidence type="ECO:0000256" key="3">
    <source>
        <dbReference type="ARBA" id="ARBA00022816"/>
    </source>
</evidence>
<organism evidence="9 10">
    <name type="scientific">Talaromyces proteolyticus</name>
    <dbReference type="NCBI Taxonomy" id="1131652"/>
    <lineage>
        <taxon>Eukaryota</taxon>
        <taxon>Fungi</taxon>
        <taxon>Dikarya</taxon>
        <taxon>Ascomycota</taxon>
        <taxon>Pezizomycotina</taxon>
        <taxon>Eurotiomycetes</taxon>
        <taxon>Eurotiomycetidae</taxon>
        <taxon>Eurotiales</taxon>
        <taxon>Trichocomaceae</taxon>
        <taxon>Talaromyces</taxon>
        <taxon>Talaromyces sect. Bacilispori</taxon>
    </lineage>
</organism>
<evidence type="ECO:0000256" key="6">
    <source>
        <dbReference type="ARBA" id="ARBA00023132"/>
    </source>
</evidence>
<evidence type="ECO:0000256" key="4">
    <source>
        <dbReference type="ARBA" id="ARBA00022927"/>
    </source>
</evidence>
<dbReference type="Pfam" id="PF13634">
    <property type="entry name" value="Nucleoporin_FG"/>
    <property type="match status" value="1"/>
</dbReference>
<gene>
    <name evidence="9" type="ORF">BGW36DRAFT_380613</name>
</gene>
<dbReference type="GO" id="GO:0051028">
    <property type="term" value="P:mRNA transport"/>
    <property type="evidence" value="ECO:0007669"/>
    <property type="project" value="UniProtKB-KW"/>
</dbReference>
<dbReference type="RefSeq" id="XP_046071223.1">
    <property type="nucleotide sequence ID" value="XM_046216351.1"/>
</dbReference>
<keyword evidence="10" id="KW-1185">Reference proteome</keyword>
<dbReference type="GO" id="GO:0015031">
    <property type="term" value="P:protein transport"/>
    <property type="evidence" value="ECO:0007669"/>
    <property type="project" value="UniProtKB-KW"/>
</dbReference>
<dbReference type="InterPro" id="IPR024882">
    <property type="entry name" value="NUP58/p45/49"/>
</dbReference>
<dbReference type="PANTHER" id="PTHR13437:SF2">
    <property type="entry name" value="NUCLEOPORIN P58_P45"/>
    <property type="match status" value="1"/>
</dbReference>
<dbReference type="GO" id="GO:0008139">
    <property type="term" value="F:nuclear localization sequence binding"/>
    <property type="evidence" value="ECO:0007669"/>
    <property type="project" value="InterPro"/>
</dbReference>
<dbReference type="Proteomes" id="UP001201262">
    <property type="component" value="Unassembled WGS sequence"/>
</dbReference>
<dbReference type="EMBL" id="JAJTJA010000007">
    <property type="protein sequence ID" value="KAH8696285.1"/>
    <property type="molecule type" value="Genomic_DNA"/>
</dbReference>
<evidence type="ECO:0000256" key="7">
    <source>
        <dbReference type="ARBA" id="ARBA00023242"/>
    </source>
</evidence>
<keyword evidence="3" id="KW-0509">mRNA transport</keyword>
<sequence length="513" mass="53088">MFAPKTSTAAAGGLSINTSSANSLFTATPTSQPATAGSLFGNQQKPAGSLFGNTTANTTTGNTQQSSGSLFGGLGSNTSSAPQQSGMAGGSLFGAPAATSQPQTGGSFGNAAAKPAASATSLFGNTTTQQTGTTGGGLFGNKPAGNTGNSLFGNTNTAQTGATGGSLFGNQGATAQTTQPKSLFGSAAPSGGASLFGGTQNVVQQQQPQQQKPTLSIFSAQNNAPQQLQQSTAAQGTVIQGVRVDASNLLPTTKFESCADEIKMTIEQIDTYVLNQLNMCNEVTDLLPTIAKQGATIPNDVGFVENKLETMQHALENDARDINNVRNMVTRNAAEAQVAFRAIDNLKLPLQYQSSSGGWWSVPEQQLSERQSLRSSIKHRKSTLALPDDVEGDSATTDSINGVPVNLVDYFSHRSDEMTTVLETYRKNLKEVEDHLYGVESSLNRQINEFASSRNRASASSGGNVKTQLADLAAALGDVEAGILGVANRLGGVKEQVQELVIGPSNLGVGRLV</sequence>
<keyword evidence="5" id="KW-0811">Translocation</keyword>
<keyword evidence="7" id="KW-0539">Nucleus</keyword>
<dbReference type="GO" id="GO:0005643">
    <property type="term" value="C:nuclear pore"/>
    <property type="evidence" value="ECO:0007669"/>
    <property type="project" value="UniProtKB-SubCell"/>
</dbReference>
<keyword evidence="6" id="KW-0906">Nuclear pore complex</keyword>
<evidence type="ECO:0000256" key="1">
    <source>
        <dbReference type="ARBA" id="ARBA00004567"/>
    </source>
</evidence>
<reference evidence="9" key="1">
    <citation type="submission" date="2021-12" db="EMBL/GenBank/DDBJ databases">
        <title>Convergent genome expansion in fungi linked to evolution of root-endophyte symbiosis.</title>
        <authorList>
            <consortium name="DOE Joint Genome Institute"/>
            <person name="Ke Y.-H."/>
            <person name="Bonito G."/>
            <person name="Liao H.-L."/>
            <person name="Looney B."/>
            <person name="Rojas-Flechas A."/>
            <person name="Nash J."/>
            <person name="Hameed K."/>
            <person name="Schadt C."/>
            <person name="Martin F."/>
            <person name="Crous P.W."/>
            <person name="Miettinen O."/>
            <person name="Magnuson J.K."/>
            <person name="Labbe J."/>
            <person name="Jacobson D."/>
            <person name="Doktycz M.J."/>
            <person name="Veneault-Fourrey C."/>
            <person name="Kuo A."/>
            <person name="Mondo S."/>
            <person name="Calhoun S."/>
            <person name="Riley R."/>
            <person name="Ohm R."/>
            <person name="LaButti K."/>
            <person name="Andreopoulos B."/>
            <person name="Pangilinan J."/>
            <person name="Nolan M."/>
            <person name="Tritt A."/>
            <person name="Clum A."/>
            <person name="Lipzen A."/>
            <person name="Daum C."/>
            <person name="Barry K."/>
            <person name="Grigoriev I.V."/>
            <person name="Vilgalys R."/>
        </authorList>
    </citation>
    <scope>NUCLEOTIDE SEQUENCE</scope>
    <source>
        <strain evidence="9">PMI_201</strain>
    </source>
</reference>
<keyword evidence="2" id="KW-0813">Transport</keyword>
<feature type="compositionally biased region" description="Low complexity" evidence="8">
    <location>
        <begin position="52"/>
        <end position="69"/>
    </location>
</feature>